<dbReference type="GO" id="GO:0015419">
    <property type="term" value="F:ABC-type sulfate transporter activity"/>
    <property type="evidence" value="ECO:0007669"/>
    <property type="project" value="UniProtKB-UniRule"/>
</dbReference>
<dbReference type="PROSITE" id="PS50928">
    <property type="entry name" value="ABC_TM1"/>
    <property type="match status" value="1"/>
</dbReference>
<dbReference type="FunCoup" id="A0A3G9JY88">
    <property type="interactions" value="220"/>
</dbReference>
<reference evidence="11 12" key="1">
    <citation type="submission" date="2018-11" db="EMBL/GenBank/DDBJ databases">
        <title>Novel Erysipelotrichaceae bacterium isolated from small intestine of a swine.</title>
        <authorList>
            <person name="Kim J.S."/>
            <person name="Choe H."/>
            <person name="Lee Y.R."/>
            <person name="Kim K.M."/>
            <person name="Park D.S."/>
        </authorList>
    </citation>
    <scope>NUCLEOTIDE SEQUENCE [LARGE SCALE GENOMIC DNA]</scope>
    <source>
        <strain evidence="11 12">SG0102</strain>
    </source>
</reference>
<dbReference type="InParanoid" id="A0A3G9JY88"/>
<sequence length="275" mass="29887">MKSTNKRVIPGFGVNFSLTIIMLSLVVLMPLCSIIIYTSHISFSEFVKIVTDARVMASYGVTLETALIAALVNGVMGLIVAWVLVRYDFPFKSFVNSVIELPFALPTAVAGISLAYLTSRHGIVGQFAGLFGIKIAYTRLGMIVALIFVGFPFVVRTLQPVLEKIDHAYEEAAEMLGADEGYTFRHVLLPEIFPALVSGVTMSFARGIGEYGAVVFIAGNQPFKTEITAILVMSKLQSFDYASATAIALVMLAMSFLILFLNAFIQSKESVKATI</sequence>
<evidence type="ECO:0000256" key="5">
    <source>
        <dbReference type="ARBA" id="ARBA00022989"/>
    </source>
</evidence>
<evidence type="ECO:0000313" key="12">
    <source>
        <dbReference type="Proteomes" id="UP000268059"/>
    </source>
</evidence>
<dbReference type="OrthoDB" id="9794684at2"/>
<evidence type="ECO:0000259" key="10">
    <source>
        <dbReference type="PROSITE" id="PS50928"/>
    </source>
</evidence>
<keyword evidence="3 9" id="KW-0813">Transport</keyword>
<feature type="transmembrane region" description="Helical" evidence="9">
    <location>
        <begin position="136"/>
        <end position="155"/>
    </location>
</feature>
<dbReference type="InterPro" id="IPR005667">
    <property type="entry name" value="Sulph_transpt2"/>
</dbReference>
<keyword evidence="4 9" id="KW-0812">Transmembrane</keyword>
<dbReference type="GO" id="GO:0005886">
    <property type="term" value="C:plasma membrane"/>
    <property type="evidence" value="ECO:0007669"/>
    <property type="project" value="InterPro"/>
</dbReference>
<dbReference type="Gene3D" id="1.10.3720.10">
    <property type="entry name" value="MetI-like"/>
    <property type="match status" value="1"/>
</dbReference>
<dbReference type="EMBL" id="AP019309">
    <property type="protein sequence ID" value="BBH27754.1"/>
    <property type="molecule type" value="Genomic_DNA"/>
</dbReference>
<dbReference type="SUPFAM" id="SSF161098">
    <property type="entry name" value="MetI-like"/>
    <property type="match status" value="1"/>
</dbReference>
<dbReference type="CDD" id="cd06261">
    <property type="entry name" value="TM_PBP2"/>
    <property type="match status" value="1"/>
</dbReference>
<name>A0A3G9JY88_9FIRM</name>
<dbReference type="Proteomes" id="UP000268059">
    <property type="component" value="Chromosome"/>
</dbReference>
<organism evidence="11 12">
    <name type="scientific">Intestinibaculum porci</name>
    <dbReference type="NCBI Taxonomy" id="2487118"/>
    <lineage>
        <taxon>Bacteria</taxon>
        <taxon>Bacillati</taxon>
        <taxon>Bacillota</taxon>
        <taxon>Erysipelotrichia</taxon>
        <taxon>Erysipelotrichales</taxon>
        <taxon>Erysipelotrichaceae</taxon>
        <taxon>Intestinibaculum</taxon>
    </lineage>
</organism>
<comment type="function">
    <text evidence="8">Part of the ABC transporter complex CysAWTP (TC 3.A.1.6.1) involved in sulfate/thiosulfate import. Probably responsible for the translocation of the substrate across the membrane.</text>
</comment>
<dbReference type="FunFam" id="1.10.3720.10:FF:000004">
    <property type="entry name" value="Sulfate transport system permease protein CysT"/>
    <property type="match status" value="1"/>
</dbReference>
<comment type="subcellular location">
    <subcellularLocation>
        <location evidence="1">Membrane</location>
        <topology evidence="1">Multi-pass membrane protein</topology>
    </subcellularLocation>
</comment>
<accession>A0A3G9JY88</accession>
<dbReference type="RefSeq" id="WP_125120452.1">
    <property type="nucleotide sequence ID" value="NZ_AP019309.1"/>
</dbReference>
<comment type="caution">
    <text evidence="9">Lacks conserved residue(s) required for the propagation of feature annotation.</text>
</comment>
<dbReference type="InterPro" id="IPR035906">
    <property type="entry name" value="MetI-like_sf"/>
</dbReference>
<gene>
    <name evidence="11" type="ORF">SG0102_26880</name>
</gene>
<feature type="transmembrane region" description="Helical" evidence="9">
    <location>
        <begin position="57"/>
        <end position="85"/>
    </location>
</feature>
<keyword evidence="12" id="KW-1185">Reference proteome</keyword>
<keyword evidence="7 9" id="KW-0472">Membrane</keyword>
<dbReference type="NCBIfam" id="TIGR02139">
    <property type="entry name" value="permease_CysT"/>
    <property type="match status" value="1"/>
</dbReference>
<evidence type="ECO:0000256" key="7">
    <source>
        <dbReference type="ARBA" id="ARBA00023136"/>
    </source>
</evidence>
<feature type="transmembrane region" description="Helical" evidence="9">
    <location>
        <begin position="241"/>
        <end position="265"/>
    </location>
</feature>
<dbReference type="InterPro" id="IPR011865">
    <property type="entry name" value="CysT_permease"/>
</dbReference>
<proteinExistence type="inferred from homology"/>
<dbReference type="KEGG" id="ebm:SG0102_26880"/>
<feature type="transmembrane region" description="Helical" evidence="9">
    <location>
        <begin position="97"/>
        <end position="116"/>
    </location>
</feature>
<evidence type="ECO:0000256" key="1">
    <source>
        <dbReference type="ARBA" id="ARBA00004141"/>
    </source>
</evidence>
<dbReference type="PANTHER" id="PTHR30406:SF10">
    <property type="entry name" value="SULFATE TRANSPORT SYSTEM PERMEASE PROTEIN CYST"/>
    <property type="match status" value="1"/>
</dbReference>
<protein>
    <recommendedName>
        <fullName evidence="9">Sulfate transport system permease protein CysT</fullName>
    </recommendedName>
</protein>
<evidence type="ECO:0000256" key="6">
    <source>
        <dbReference type="ARBA" id="ARBA00023032"/>
    </source>
</evidence>
<dbReference type="InterPro" id="IPR000515">
    <property type="entry name" value="MetI-like"/>
</dbReference>
<dbReference type="PANTHER" id="PTHR30406">
    <property type="entry name" value="SULFATE TRANSPORT SYSTEM PERMEASE PROTEIN"/>
    <property type="match status" value="1"/>
</dbReference>
<feature type="transmembrane region" description="Helical" evidence="9">
    <location>
        <begin position="12"/>
        <end position="37"/>
    </location>
</feature>
<keyword evidence="6 9" id="KW-0764">Sulfate transport</keyword>
<comment type="subunit">
    <text evidence="2">The complex is composed of two ATP-binding proteins (CysA), two transmembrane proteins (CysT and CysW) and a solute-binding protein (CysP).</text>
</comment>
<dbReference type="AlphaFoldDB" id="A0A3G9JY88"/>
<evidence type="ECO:0000313" key="11">
    <source>
        <dbReference type="EMBL" id="BBH27754.1"/>
    </source>
</evidence>
<comment type="function">
    <text evidence="9">Part of the ABC transporter complex (TC 3.A.1.6.1) involved in sulfate/thiosulfate import.</text>
</comment>
<dbReference type="NCBIfam" id="TIGR00969">
    <property type="entry name" value="3a0106s02"/>
    <property type="match status" value="1"/>
</dbReference>
<dbReference type="Pfam" id="PF00528">
    <property type="entry name" value="BPD_transp_1"/>
    <property type="match status" value="1"/>
</dbReference>
<feature type="domain" description="ABC transmembrane type-1" evidence="10">
    <location>
        <begin position="59"/>
        <end position="262"/>
    </location>
</feature>
<evidence type="ECO:0000256" key="2">
    <source>
        <dbReference type="ARBA" id="ARBA00011779"/>
    </source>
</evidence>
<evidence type="ECO:0000256" key="9">
    <source>
        <dbReference type="RuleBase" id="RU366001"/>
    </source>
</evidence>
<keyword evidence="5 9" id="KW-1133">Transmembrane helix</keyword>
<comment type="similarity">
    <text evidence="9">Belongs to the binding-protein-dependent transport system permease family. CysTW subfamily.</text>
</comment>
<evidence type="ECO:0000256" key="8">
    <source>
        <dbReference type="ARBA" id="ARBA00025323"/>
    </source>
</evidence>
<evidence type="ECO:0000256" key="3">
    <source>
        <dbReference type="ARBA" id="ARBA00022448"/>
    </source>
</evidence>
<evidence type="ECO:0000256" key="4">
    <source>
        <dbReference type="ARBA" id="ARBA00022692"/>
    </source>
</evidence>